<gene>
    <name evidence="3" type="ORF">BDW59DRAFT_163167</name>
</gene>
<name>A0ABR4I7B2_9EURO</name>
<dbReference type="GO" id="GO:0016787">
    <property type="term" value="F:hydrolase activity"/>
    <property type="evidence" value="ECO:0007669"/>
    <property type="project" value="UniProtKB-KW"/>
</dbReference>
<protein>
    <submittedName>
        <fullName evidence="3">Alpha/beta hydrolase fold-domain-containing protein</fullName>
    </submittedName>
</protein>
<keyword evidence="4" id="KW-1185">Reference proteome</keyword>
<dbReference type="InterPro" id="IPR013094">
    <property type="entry name" value="AB_hydrolase_3"/>
</dbReference>
<proteinExistence type="predicted"/>
<dbReference type="PANTHER" id="PTHR48081:SF8">
    <property type="entry name" value="ALPHA_BETA HYDROLASE FOLD-3 DOMAIN-CONTAINING PROTEIN-RELATED"/>
    <property type="match status" value="1"/>
</dbReference>
<dbReference type="PANTHER" id="PTHR48081">
    <property type="entry name" value="AB HYDROLASE SUPERFAMILY PROTEIN C4A8.06C"/>
    <property type="match status" value="1"/>
</dbReference>
<organism evidence="3 4">
    <name type="scientific">Aspergillus cavernicola</name>
    <dbReference type="NCBI Taxonomy" id="176166"/>
    <lineage>
        <taxon>Eukaryota</taxon>
        <taxon>Fungi</taxon>
        <taxon>Dikarya</taxon>
        <taxon>Ascomycota</taxon>
        <taxon>Pezizomycotina</taxon>
        <taxon>Eurotiomycetes</taxon>
        <taxon>Eurotiomycetidae</taxon>
        <taxon>Eurotiales</taxon>
        <taxon>Aspergillaceae</taxon>
        <taxon>Aspergillus</taxon>
        <taxon>Aspergillus subgen. Nidulantes</taxon>
    </lineage>
</organism>
<evidence type="ECO:0000256" key="1">
    <source>
        <dbReference type="ARBA" id="ARBA00022801"/>
    </source>
</evidence>
<comment type="caution">
    <text evidence="3">The sequence shown here is derived from an EMBL/GenBank/DDBJ whole genome shotgun (WGS) entry which is preliminary data.</text>
</comment>
<sequence length="358" mass="39499">MSAIPYQYSSLGDVHPDFAPLVAGLNENFERIWTPEDVPQLRWNFQSSRAPIPGVPVDGFDISHRMVPVLDGSEVEIRIYRPTPAGARATSNLPLLFVAHGGGVKCPFPLYFERLADCMYSISFFAGWVVGDHESEGAMSRLLCVRNQVVVVSVNFRRAPEHPFPTPLNDTYDAYKWTISHAAELGVDSRTIVLGGTSAGANLVAALTLRLKQEGGLNGVVGQLLNIPALCHPRFLPHKRHELRSYEQNAQSPTINGERMRWFWDQYLPNANPNALASPLLASQFDGLPPALIQVAGLDPLRDEGLAYAKELTLAGVLVDVRIHAGVPHGFVFATELECTRQYFQSMVDWMTGVLGQK</sequence>
<reference evidence="3 4" key="1">
    <citation type="submission" date="2024-07" db="EMBL/GenBank/DDBJ databases">
        <title>Section-level genome sequencing and comparative genomics of Aspergillus sections Usti and Cavernicolus.</title>
        <authorList>
            <consortium name="Lawrence Berkeley National Laboratory"/>
            <person name="Nybo J.L."/>
            <person name="Vesth T.C."/>
            <person name="Theobald S."/>
            <person name="Frisvad J.C."/>
            <person name="Larsen T.O."/>
            <person name="Kjaerboelling I."/>
            <person name="Rothschild-Mancinelli K."/>
            <person name="Lyhne E.K."/>
            <person name="Kogle M.E."/>
            <person name="Barry K."/>
            <person name="Clum A."/>
            <person name="Na H."/>
            <person name="Ledsgaard L."/>
            <person name="Lin J."/>
            <person name="Lipzen A."/>
            <person name="Kuo A."/>
            <person name="Riley R."/>
            <person name="Mondo S."/>
            <person name="LaButti K."/>
            <person name="Haridas S."/>
            <person name="Pangalinan J."/>
            <person name="Salamov A.A."/>
            <person name="Simmons B.A."/>
            <person name="Magnuson J.K."/>
            <person name="Chen J."/>
            <person name="Drula E."/>
            <person name="Henrissat B."/>
            <person name="Wiebenga A."/>
            <person name="Lubbers R.J."/>
            <person name="Gomes A.C."/>
            <person name="Makela M.R."/>
            <person name="Stajich J."/>
            <person name="Grigoriev I.V."/>
            <person name="Mortensen U.H."/>
            <person name="De vries R.P."/>
            <person name="Baker S.E."/>
            <person name="Andersen M.R."/>
        </authorList>
    </citation>
    <scope>NUCLEOTIDE SEQUENCE [LARGE SCALE GENOMIC DNA]</scope>
    <source>
        <strain evidence="3 4">CBS 600.67</strain>
    </source>
</reference>
<dbReference type="Proteomes" id="UP001610335">
    <property type="component" value="Unassembled WGS sequence"/>
</dbReference>
<feature type="domain" description="Alpha/beta hydrolase fold-3" evidence="2">
    <location>
        <begin position="127"/>
        <end position="332"/>
    </location>
</feature>
<evidence type="ECO:0000313" key="3">
    <source>
        <dbReference type="EMBL" id="KAL2823590.1"/>
    </source>
</evidence>
<dbReference type="Gene3D" id="3.40.50.1820">
    <property type="entry name" value="alpha/beta hydrolase"/>
    <property type="match status" value="1"/>
</dbReference>
<evidence type="ECO:0000313" key="4">
    <source>
        <dbReference type="Proteomes" id="UP001610335"/>
    </source>
</evidence>
<dbReference type="Pfam" id="PF07859">
    <property type="entry name" value="Abhydrolase_3"/>
    <property type="match status" value="1"/>
</dbReference>
<accession>A0ABR4I7B2</accession>
<dbReference type="SUPFAM" id="SSF53474">
    <property type="entry name" value="alpha/beta-Hydrolases"/>
    <property type="match status" value="1"/>
</dbReference>
<dbReference type="EMBL" id="JBFXLS010000051">
    <property type="protein sequence ID" value="KAL2823590.1"/>
    <property type="molecule type" value="Genomic_DNA"/>
</dbReference>
<dbReference type="InterPro" id="IPR029058">
    <property type="entry name" value="AB_hydrolase_fold"/>
</dbReference>
<dbReference type="InterPro" id="IPR050300">
    <property type="entry name" value="GDXG_lipolytic_enzyme"/>
</dbReference>
<evidence type="ECO:0000259" key="2">
    <source>
        <dbReference type="Pfam" id="PF07859"/>
    </source>
</evidence>
<keyword evidence="1 3" id="KW-0378">Hydrolase</keyword>